<keyword evidence="2" id="KW-1185">Reference proteome</keyword>
<accession>A0A562SQR5</accession>
<evidence type="ECO:0000313" key="1">
    <source>
        <dbReference type="EMBL" id="TWI83597.1"/>
    </source>
</evidence>
<gene>
    <name evidence="1" type="ORF">IQ13_1709</name>
</gene>
<sequence length="116" mass="12824">MLVSVVFVSFVLIIFSCSRKSAATSSVSKKESAAVTMYQSSVKPLIALRCSPCHFPADGGKKRPLDNYDSVKVMAADMVRRVELNPGERGFMPFKKSKLTSEEIAVFKKWAEETAK</sequence>
<organism evidence="1 2">
    <name type="scientific">Lacibacter cauensis</name>
    <dbReference type="NCBI Taxonomy" id="510947"/>
    <lineage>
        <taxon>Bacteria</taxon>
        <taxon>Pseudomonadati</taxon>
        <taxon>Bacteroidota</taxon>
        <taxon>Chitinophagia</taxon>
        <taxon>Chitinophagales</taxon>
        <taxon>Chitinophagaceae</taxon>
        <taxon>Lacibacter</taxon>
    </lineage>
</organism>
<name>A0A562SQR5_9BACT</name>
<comment type="caution">
    <text evidence="1">The sequence shown here is derived from an EMBL/GenBank/DDBJ whole genome shotgun (WGS) entry which is preliminary data.</text>
</comment>
<evidence type="ECO:0000313" key="2">
    <source>
        <dbReference type="Proteomes" id="UP000316167"/>
    </source>
</evidence>
<dbReference type="AlphaFoldDB" id="A0A562SQR5"/>
<reference evidence="1 2" key="1">
    <citation type="journal article" date="2015" name="Stand. Genomic Sci.">
        <title>Genomic Encyclopedia of Bacterial and Archaeal Type Strains, Phase III: the genomes of soil and plant-associated and newly described type strains.</title>
        <authorList>
            <person name="Whitman W.B."/>
            <person name="Woyke T."/>
            <person name="Klenk H.P."/>
            <person name="Zhou Y."/>
            <person name="Lilburn T.G."/>
            <person name="Beck B.J."/>
            <person name="De Vos P."/>
            <person name="Vandamme P."/>
            <person name="Eisen J.A."/>
            <person name="Garrity G."/>
            <person name="Hugenholtz P."/>
            <person name="Kyrpides N.C."/>
        </authorList>
    </citation>
    <scope>NUCLEOTIDE SEQUENCE [LARGE SCALE GENOMIC DNA]</scope>
    <source>
        <strain evidence="1 2">CGMCC 1.7271</strain>
    </source>
</reference>
<evidence type="ECO:0008006" key="3">
    <source>
        <dbReference type="Google" id="ProtNLM"/>
    </source>
</evidence>
<dbReference type="Proteomes" id="UP000316167">
    <property type="component" value="Unassembled WGS sequence"/>
</dbReference>
<dbReference type="EMBL" id="VLLE01000003">
    <property type="protein sequence ID" value="TWI83597.1"/>
    <property type="molecule type" value="Genomic_DNA"/>
</dbReference>
<proteinExistence type="predicted"/>
<protein>
    <recommendedName>
        <fullName evidence="3">Cytochrome c domain-containing protein</fullName>
    </recommendedName>
</protein>